<feature type="compositionally biased region" description="Acidic residues" evidence="1">
    <location>
        <begin position="33"/>
        <end position="48"/>
    </location>
</feature>
<accession>A0ABM3RJ98</accession>
<dbReference type="GeneID" id="130470123"/>
<reference evidence="3" key="2">
    <citation type="submission" date="2025-08" db="UniProtKB">
        <authorList>
            <consortium name="RefSeq"/>
        </authorList>
    </citation>
    <scope>IDENTIFICATION</scope>
    <source>
        <tissue evidence="3">Leaf</tissue>
    </source>
</reference>
<organism evidence="2 3">
    <name type="scientific">Spinacia oleracea</name>
    <name type="common">Spinach</name>
    <dbReference type="NCBI Taxonomy" id="3562"/>
    <lineage>
        <taxon>Eukaryota</taxon>
        <taxon>Viridiplantae</taxon>
        <taxon>Streptophyta</taxon>
        <taxon>Embryophyta</taxon>
        <taxon>Tracheophyta</taxon>
        <taxon>Spermatophyta</taxon>
        <taxon>Magnoliopsida</taxon>
        <taxon>eudicotyledons</taxon>
        <taxon>Gunneridae</taxon>
        <taxon>Pentapetalae</taxon>
        <taxon>Caryophyllales</taxon>
        <taxon>Chenopodiaceae</taxon>
        <taxon>Chenopodioideae</taxon>
        <taxon>Anserineae</taxon>
        <taxon>Spinacia</taxon>
    </lineage>
</organism>
<evidence type="ECO:0000313" key="2">
    <source>
        <dbReference type="Proteomes" id="UP000813463"/>
    </source>
</evidence>
<sequence>MTDELRSRSLHQDVVRSSHLENVVGNSHATGENIEDSGAEENIEEGEGSGDSILEYGEDELEELWYDGEDVAAICEQVMREGALDVEPDFEDDDEEHKIPCPSDATSEIATTKILTVCRNKVVKDDHPRWVKEYLTLPGGYRLVVPGDGSVIGDCPNDHTAVYVHHYDYGLLFPLHPYLAKILRACNFCLAQIIPPSSAHCSSMDYELLDREVLLLALTTSC</sequence>
<feature type="region of interest" description="Disordered" evidence="1">
    <location>
        <begin position="1"/>
        <end position="52"/>
    </location>
</feature>
<keyword evidence="2" id="KW-1185">Reference proteome</keyword>
<reference evidence="2" key="1">
    <citation type="journal article" date="2021" name="Nat. Commun.">
        <title>Genomic analyses provide insights into spinach domestication and the genetic basis of agronomic traits.</title>
        <authorList>
            <person name="Cai X."/>
            <person name="Sun X."/>
            <person name="Xu C."/>
            <person name="Sun H."/>
            <person name="Wang X."/>
            <person name="Ge C."/>
            <person name="Zhang Z."/>
            <person name="Wang Q."/>
            <person name="Fei Z."/>
            <person name="Jiao C."/>
            <person name="Wang Q."/>
        </authorList>
    </citation>
    <scope>NUCLEOTIDE SEQUENCE [LARGE SCALE GENOMIC DNA]</scope>
    <source>
        <strain evidence="2">cv. Varoflay</strain>
    </source>
</reference>
<evidence type="ECO:0000313" key="3">
    <source>
        <dbReference type="RefSeq" id="XP_056695696.1"/>
    </source>
</evidence>
<protein>
    <submittedName>
        <fullName evidence="3">Uncharacterized protein</fullName>
    </submittedName>
</protein>
<gene>
    <name evidence="3" type="primary">LOC130470123</name>
</gene>
<evidence type="ECO:0000256" key="1">
    <source>
        <dbReference type="SAM" id="MobiDB-lite"/>
    </source>
</evidence>
<dbReference type="RefSeq" id="XP_056695696.1">
    <property type="nucleotide sequence ID" value="XM_056839718.1"/>
</dbReference>
<dbReference type="Proteomes" id="UP000813463">
    <property type="component" value="Chromosome 1"/>
</dbReference>
<proteinExistence type="predicted"/>
<feature type="compositionally biased region" description="Basic and acidic residues" evidence="1">
    <location>
        <begin position="1"/>
        <end position="19"/>
    </location>
</feature>
<name>A0ABM3RJ98_SPIOL</name>